<dbReference type="GO" id="GO:0052689">
    <property type="term" value="F:carboxylic ester hydrolase activity"/>
    <property type="evidence" value="ECO:0007669"/>
    <property type="project" value="UniProtKB-ARBA"/>
</dbReference>
<evidence type="ECO:0000313" key="3">
    <source>
        <dbReference type="EMBL" id="QJR13212.1"/>
    </source>
</evidence>
<dbReference type="AlphaFoldDB" id="A0A6M4H1J8"/>
<keyword evidence="4" id="KW-1185">Reference proteome</keyword>
<dbReference type="SUPFAM" id="SSF53474">
    <property type="entry name" value="alpha/beta-Hydrolases"/>
    <property type="match status" value="1"/>
</dbReference>
<evidence type="ECO:0000313" key="4">
    <source>
        <dbReference type="Proteomes" id="UP000501534"/>
    </source>
</evidence>
<dbReference type="InterPro" id="IPR002925">
    <property type="entry name" value="Dienelactn_hydro"/>
</dbReference>
<feature type="domain" description="Dienelactone hydrolase" evidence="2">
    <location>
        <begin position="20"/>
        <end position="258"/>
    </location>
</feature>
<protein>
    <recommendedName>
        <fullName evidence="2">Dienelactone hydrolase domain-containing protein</fullName>
    </recommendedName>
</protein>
<dbReference type="PANTHER" id="PTHR22946:SF9">
    <property type="entry name" value="POLYKETIDE TRANSFERASE AF380"/>
    <property type="match status" value="1"/>
</dbReference>
<dbReference type="Proteomes" id="UP000501534">
    <property type="component" value="Chromosome"/>
</dbReference>
<organism evidence="3 4">
    <name type="scientific">Usitatibacter rugosus</name>
    <dbReference type="NCBI Taxonomy" id="2732067"/>
    <lineage>
        <taxon>Bacteria</taxon>
        <taxon>Pseudomonadati</taxon>
        <taxon>Pseudomonadota</taxon>
        <taxon>Betaproteobacteria</taxon>
        <taxon>Nitrosomonadales</taxon>
        <taxon>Usitatibacteraceae</taxon>
        <taxon>Usitatibacter</taxon>
    </lineage>
</organism>
<dbReference type="EMBL" id="CP053069">
    <property type="protein sequence ID" value="QJR13212.1"/>
    <property type="molecule type" value="Genomic_DNA"/>
</dbReference>
<evidence type="ECO:0000259" key="2">
    <source>
        <dbReference type="Pfam" id="PF01738"/>
    </source>
</evidence>
<evidence type="ECO:0000256" key="1">
    <source>
        <dbReference type="ARBA" id="ARBA00022801"/>
    </source>
</evidence>
<gene>
    <name evidence="3" type="ORF">DSM104443_04307</name>
</gene>
<accession>A0A6M4H1J8</accession>
<reference evidence="3 4" key="1">
    <citation type="submission" date="2020-04" db="EMBL/GenBank/DDBJ databases">
        <title>Usitatibacter rugosus gen. nov., sp. nov. and Usitatibacter palustris sp. nov., novel members of Usitatibacteraceae fam. nov. within the order Nitrosomonadales isolated from soil.</title>
        <authorList>
            <person name="Huber K.J."/>
            <person name="Neumann-Schaal M."/>
            <person name="Geppert A."/>
            <person name="Luckner M."/>
            <person name="Wanner G."/>
            <person name="Overmann J."/>
        </authorList>
    </citation>
    <scope>NUCLEOTIDE SEQUENCE [LARGE SCALE GENOMIC DNA]</scope>
    <source>
        <strain evidence="3 4">0125_3</strain>
    </source>
</reference>
<dbReference type="PANTHER" id="PTHR22946">
    <property type="entry name" value="DIENELACTONE HYDROLASE DOMAIN-CONTAINING PROTEIN-RELATED"/>
    <property type="match status" value="1"/>
</dbReference>
<dbReference type="InterPro" id="IPR050261">
    <property type="entry name" value="FrsA_esterase"/>
</dbReference>
<dbReference type="KEGG" id="uru:DSM104443_04307"/>
<keyword evidence="1" id="KW-0378">Hydrolase</keyword>
<proteinExistence type="predicted"/>
<dbReference type="Gene3D" id="3.40.50.1820">
    <property type="entry name" value="alpha/beta hydrolase"/>
    <property type="match status" value="1"/>
</dbReference>
<dbReference type="Pfam" id="PF01738">
    <property type="entry name" value="DLH"/>
    <property type="match status" value="1"/>
</dbReference>
<name>A0A6M4H1J8_9PROT</name>
<dbReference type="InterPro" id="IPR029058">
    <property type="entry name" value="AB_hydrolase_fold"/>
</dbReference>
<sequence length="264" mass="28293">MAWAGGGEPVTFPGPGVTLAARLYRPAGDGPFPAIVLMHGCSGMWRQDGQEPTASYVAWAEHWQAKGFVALLVDSFGPRGEKEICTQRNRPISPARDRPKDAYASLAWLAARKDVNAAHIHLQGWSNGAQTVLNTVKEDAPGRPAKGPEFRSAVAFYPGCANLLKASYRATVPLLIQAGGADDWTPAVHCEALLEQARGKGVPIEMDIYPGAHHAFDGFGEIRTRPKVSNAASPTGWGATVGANPEAREKAYARTTAWVLARDK</sequence>